<organism evidence="4 5">
    <name type="scientific">Reyranella soli</name>
    <dbReference type="NCBI Taxonomy" id="1230389"/>
    <lineage>
        <taxon>Bacteria</taxon>
        <taxon>Pseudomonadati</taxon>
        <taxon>Pseudomonadota</taxon>
        <taxon>Alphaproteobacteria</taxon>
        <taxon>Hyphomicrobiales</taxon>
        <taxon>Reyranellaceae</taxon>
        <taxon>Reyranella</taxon>
    </lineage>
</organism>
<keyword evidence="2" id="KW-0732">Signal</keyword>
<dbReference type="EMBL" id="BKAJ01000135">
    <property type="protein sequence ID" value="GEP59633.1"/>
    <property type="molecule type" value="Genomic_DNA"/>
</dbReference>
<protein>
    <recommendedName>
        <fullName evidence="3">Dienelactone hydrolase domain-containing protein</fullName>
    </recommendedName>
</protein>
<accession>A0A512NL12</accession>
<dbReference type="InterPro" id="IPR050261">
    <property type="entry name" value="FrsA_esterase"/>
</dbReference>
<dbReference type="Pfam" id="PF01738">
    <property type="entry name" value="DLH"/>
    <property type="match status" value="1"/>
</dbReference>
<evidence type="ECO:0000313" key="5">
    <source>
        <dbReference type="Proteomes" id="UP000321058"/>
    </source>
</evidence>
<feature type="domain" description="Dienelactone hydrolase" evidence="3">
    <location>
        <begin position="37"/>
        <end position="263"/>
    </location>
</feature>
<evidence type="ECO:0000256" key="1">
    <source>
        <dbReference type="ARBA" id="ARBA00022801"/>
    </source>
</evidence>
<dbReference type="PANTHER" id="PTHR22946">
    <property type="entry name" value="DIENELACTONE HYDROLASE DOMAIN-CONTAINING PROTEIN-RELATED"/>
    <property type="match status" value="1"/>
</dbReference>
<keyword evidence="1" id="KW-0378">Hydrolase</keyword>
<proteinExistence type="predicted"/>
<feature type="signal peptide" evidence="2">
    <location>
        <begin position="1"/>
        <end position="19"/>
    </location>
</feature>
<dbReference type="AlphaFoldDB" id="A0A512NL12"/>
<dbReference type="OrthoDB" id="9771666at2"/>
<dbReference type="Proteomes" id="UP000321058">
    <property type="component" value="Unassembled WGS sequence"/>
</dbReference>
<comment type="caution">
    <text evidence="4">The sequence shown here is derived from an EMBL/GenBank/DDBJ whole genome shotgun (WGS) entry which is preliminary data.</text>
</comment>
<dbReference type="InterPro" id="IPR029058">
    <property type="entry name" value="AB_hydrolase_fold"/>
</dbReference>
<dbReference type="Gene3D" id="3.40.50.1820">
    <property type="entry name" value="alpha/beta hydrolase"/>
    <property type="match status" value="1"/>
</dbReference>
<reference evidence="4 5" key="1">
    <citation type="submission" date="2019-07" db="EMBL/GenBank/DDBJ databases">
        <title>Whole genome shotgun sequence of Reyranella soli NBRC 108950.</title>
        <authorList>
            <person name="Hosoyama A."/>
            <person name="Uohara A."/>
            <person name="Ohji S."/>
            <person name="Ichikawa N."/>
        </authorList>
    </citation>
    <scope>NUCLEOTIDE SEQUENCE [LARGE SCALE GENOMIC DNA]</scope>
    <source>
        <strain evidence="4 5">NBRC 108950</strain>
    </source>
</reference>
<evidence type="ECO:0000256" key="2">
    <source>
        <dbReference type="SAM" id="SignalP"/>
    </source>
</evidence>
<sequence length="276" mass="29401">MIARVLVLLALFCTAPALAQQNVRVRVEQGGRTVQLAAQLFRPAGTGAVPAVAIFHGCGGPGQNTARMAGLLMSWGYVALVVDSFSARGLKDVCGKNWPTQADAEARAHDIDAALAWLGKQSFVDPRRLVFMGYSYGGGVAMLRALSPRLDDRSPTARAAILLYPDCALADALGRKLAVRQPTLFAMGALDDWTPVSQCQVVIDRVVQGRDLVETRVYDGAHHSFDALGLPVRYLSGVGNRSKPGGCCGAHYGANEAAWKAFVADVKTFLAKVFAT</sequence>
<gene>
    <name evidence="4" type="ORF">RSO01_67990</name>
</gene>
<dbReference type="RefSeq" id="WP_147155009.1">
    <property type="nucleotide sequence ID" value="NZ_BKAJ01000135.1"/>
</dbReference>
<dbReference type="GO" id="GO:0052689">
    <property type="term" value="F:carboxylic ester hydrolase activity"/>
    <property type="evidence" value="ECO:0007669"/>
    <property type="project" value="UniProtKB-ARBA"/>
</dbReference>
<dbReference type="SUPFAM" id="SSF53474">
    <property type="entry name" value="alpha/beta-Hydrolases"/>
    <property type="match status" value="1"/>
</dbReference>
<evidence type="ECO:0000259" key="3">
    <source>
        <dbReference type="Pfam" id="PF01738"/>
    </source>
</evidence>
<keyword evidence="5" id="KW-1185">Reference proteome</keyword>
<name>A0A512NL12_9HYPH</name>
<dbReference type="InterPro" id="IPR002925">
    <property type="entry name" value="Dienelactn_hydro"/>
</dbReference>
<dbReference type="PANTHER" id="PTHR22946:SF9">
    <property type="entry name" value="POLYKETIDE TRANSFERASE AF380"/>
    <property type="match status" value="1"/>
</dbReference>
<evidence type="ECO:0000313" key="4">
    <source>
        <dbReference type="EMBL" id="GEP59633.1"/>
    </source>
</evidence>
<feature type="chain" id="PRO_5021962628" description="Dienelactone hydrolase domain-containing protein" evidence="2">
    <location>
        <begin position="20"/>
        <end position="276"/>
    </location>
</feature>